<comment type="function">
    <text evidence="8">Part of the phosphoribosylformylglycinamidine synthase complex involved in the purines biosynthetic pathway. Catalyzes the ATP-dependent conversion of formylglycinamide ribonucleotide (FGAR) and glutamine to yield formylglycinamidine ribonucleotide (FGAM) and glutamate. The FGAM synthase complex is composed of three subunits. PurQ produces an ammonia molecule by converting glutamine to glutamate. PurL transfers the ammonia molecule to FGAR to form FGAM in an ATP-dependent manner. PurS interacts with PurQ and PurL and is thought to assist in the transfer of the ammonia molecule from PurQ to PurL.</text>
</comment>
<dbReference type="NCBIfam" id="NF002290">
    <property type="entry name" value="PRK01213.1"/>
    <property type="match status" value="1"/>
</dbReference>
<evidence type="ECO:0000259" key="11">
    <source>
        <dbReference type="Pfam" id="PF18072"/>
    </source>
</evidence>
<protein>
    <recommendedName>
        <fullName evidence="8">Phosphoribosylformylglycinamidine synthase subunit PurL</fullName>
        <shortName evidence="8">FGAM synthase</shortName>
        <ecNumber evidence="8">6.3.5.3</ecNumber>
    </recommendedName>
    <alternativeName>
        <fullName evidence="8">Formylglycinamide ribonucleotide amidotransferase subunit II</fullName>
        <shortName evidence="8">FGAR amidotransferase II</shortName>
        <shortName evidence="8">FGAR-AT II</shortName>
    </alternativeName>
    <alternativeName>
        <fullName evidence="8">Glutamine amidotransferase PurL</fullName>
    </alternativeName>
    <alternativeName>
        <fullName evidence="8">Phosphoribosylformylglycinamidine synthase subunit II</fullName>
    </alternativeName>
</protein>
<feature type="binding site" evidence="8">
    <location>
        <position position="488"/>
    </location>
    <ligand>
        <name>ATP</name>
        <dbReference type="ChEBI" id="CHEBI:30616"/>
    </ligand>
</feature>
<dbReference type="Pfam" id="PF18072">
    <property type="entry name" value="FGAR-AT_linker"/>
    <property type="match status" value="1"/>
</dbReference>
<organism evidence="12 13">
    <name type="scientific">Paracoccus angustae</name>
    <dbReference type="NCBI Taxonomy" id="1671480"/>
    <lineage>
        <taxon>Bacteria</taxon>
        <taxon>Pseudomonadati</taxon>
        <taxon>Pseudomonadota</taxon>
        <taxon>Alphaproteobacteria</taxon>
        <taxon>Rhodobacterales</taxon>
        <taxon>Paracoccaceae</taxon>
        <taxon>Paracoccus</taxon>
    </lineage>
</organism>
<feature type="active site" description="Proton acceptor" evidence="8">
    <location>
        <position position="93"/>
    </location>
</feature>
<dbReference type="InterPro" id="IPR041609">
    <property type="entry name" value="PurL_linker"/>
</dbReference>
<dbReference type="InterPro" id="IPR036921">
    <property type="entry name" value="PurM-like_N_sf"/>
</dbReference>
<keyword evidence="1 8" id="KW-0963">Cytoplasm</keyword>
<feature type="domain" description="PurM-like C-terminal" evidence="10">
    <location>
        <begin position="201"/>
        <end position="350"/>
    </location>
</feature>
<evidence type="ECO:0000256" key="4">
    <source>
        <dbReference type="ARBA" id="ARBA00022741"/>
    </source>
</evidence>
<comment type="caution">
    <text evidence="8">Lacks conserved residue(s) required for the propagation of feature annotation.</text>
</comment>
<dbReference type="InterPro" id="IPR036676">
    <property type="entry name" value="PurM-like_C_sf"/>
</dbReference>
<dbReference type="NCBIfam" id="TIGR01736">
    <property type="entry name" value="FGAM_synth_II"/>
    <property type="match status" value="1"/>
</dbReference>
<keyword evidence="13" id="KW-1185">Reference proteome</keyword>
<feature type="domain" description="PurM-like N-terminal" evidence="9">
    <location>
        <begin position="72"/>
        <end position="186"/>
    </location>
</feature>
<dbReference type="CDD" id="cd02203">
    <property type="entry name" value="PurL_repeat1"/>
    <property type="match status" value="1"/>
</dbReference>
<accession>A0ABV7U611</accession>
<reference evidence="13" key="1">
    <citation type="journal article" date="2019" name="Int. J. Syst. Evol. Microbiol.">
        <title>The Global Catalogue of Microorganisms (GCM) 10K type strain sequencing project: providing services to taxonomists for standard genome sequencing and annotation.</title>
        <authorList>
            <consortium name="The Broad Institute Genomics Platform"/>
            <consortium name="The Broad Institute Genome Sequencing Center for Infectious Disease"/>
            <person name="Wu L."/>
            <person name="Ma J."/>
        </authorList>
    </citation>
    <scope>NUCLEOTIDE SEQUENCE [LARGE SCALE GENOMIC DNA]</scope>
    <source>
        <strain evidence="13">KCTC 42473</strain>
    </source>
</reference>
<evidence type="ECO:0000256" key="7">
    <source>
        <dbReference type="ARBA" id="ARBA00022842"/>
    </source>
</evidence>
<dbReference type="GO" id="GO:0004642">
    <property type="term" value="F:phosphoribosylformylglycinamidine synthase activity"/>
    <property type="evidence" value="ECO:0007669"/>
    <property type="project" value="UniProtKB-EC"/>
</dbReference>
<feature type="binding site" evidence="8">
    <location>
        <position position="238"/>
    </location>
    <ligand>
        <name>substrate</name>
    </ligand>
</feature>
<keyword evidence="6 8" id="KW-0067">ATP-binding</keyword>
<evidence type="ECO:0000256" key="5">
    <source>
        <dbReference type="ARBA" id="ARBA00022755"/>
    </source>
</evidence>
<dbReference type="CDD" id="cd02204">
    <property type="entry name" value="PurL_repeat2"/>
    <property type="match status" value="1"/>
</dbReference>
<feature type="binding site" evidence="8">
    <location>
        <position position="266"/>
    </location>
    <ligand>
        <name>Mg(2+)</name>
        <dbReference type="ChEBI" id="CHEBI:18420"/>
        <label>2</label>
    </ligand>
</feature>
<evidence type="ECO:0000259" key="9">
    <source>
        <dbReference type="Pfam" id="PF00586"/>
    </source>
</evidence>
<dbReference type="RefSeq" id="WP_377762026.1">
    <property type="nucleotide sequence ID" value="NZ_JBHRXY010000010.1"/>
</dbReference>
<dbReference type="Pfam" id="PF02769">
    <property type="entry name" value="AIRS_C"/>
    <property type="match status" value="2"/>
</dbReference>
<keyword evidence="7 8" id="KW-0460">Magnesium</keyword>
<evidence type="ECO:0000256" key="2">
    <source>
        <dbReference type="ARBA" id="ARBA00022598"/>
    </source>
</evidence>
<feature type="binding site" evidence="8">
    <location>
        <position position="50"/>
    </location>
    <ligand>
        <name>ATP</name>
        <dbReference type="ChEBI" id="CHEBI:30616"/>
    </ligand>
</feature>
<feature type="binding site" evidence="8">
    <location>
        <position position="528"/>
    </location>
    <ligand>
        <name>substrate</name>
    </ligand>
</feature>
<dbReference type="PANTHER" id="PTHR43555">
    <property type="entry name" value="PHOSPHORIBOSYLFORMYLGLYCINAMIDINE SYNTHASE SUBUNIT PURL"/>
    <property type="match status" value="1"/>
</dbReference>
<sequence length="726" mass="76224">MQEPTITPDLIAAHGLKPDEYDRILDIIGREPTFTELGIFSAMWNEHCSYKSSKKWLRTLPTSGPQVICGPGENAGVVDIGDGQAVVFKMESHNHPSYIEPHQGAATGVGGILRDVFTMGARPIAAMDALSFGRPEHPKTAHLVKGVVEGIGAYGNAFGVPNVGGEVRFHRSYDGNCLVNAFAAGLADADKIFYSAASGIGMPVVYLGAKTGRDGVGGATMASAEFDDTIEDKRPTVQVGDPFTEKCLLEACLELMQTDSVISIQDMGAAGLTCSAVEMGDKGGLGIKLILDAVPQRETGMTAYEMMLSESQERMLMVLKPEKEAEARAIFEKWDLDFAIVGETIAEDRFLIIHGNTVKADLPLSKLSSNAPEYDRPWVETPAAGAMPDLPAITPIKALRALIGSPNYAHKGWVWEQYDTQVGADTIRRPGMGAGVVRVHGTDKALAFTSDVTPRYVKANPFEGGKQAVAEAYRNLSAVGALPLATTDNLNFGNPEKPEIMGQFVGAVKGIGAACAALDFPIVSGNVSLYNETDGKGILPTPTIGGVGLIDDLSNLIAGLPSEGDVAIVIGETRGHLGQSALAAEAWGIEEGDAPPVDLAAERRHGEFLRANRALVTSATDLSDGGLALAAFEMAEAAGIGIRLDSGDIARLFGEDQARYLVACTAEGADALLKAAEAAGVPAAQAGVFGGMAVQMGSDAGDLAELSGLYRTAFAKAIRGDMPDHA</sequence>
<dbReference type="InterPro" id="IPR016188">
    <property type="entry name" value="PurM-like_N"/>
</dbReference>
<keyword evidence="2 8" id="KW-0436">Ligase</keyword>
<feature type="binding site" evidence="8">
    <location>
        <position position="525"/>
    </location>
    <ligand>
        <name>ATP</name>
        <dbReference type="ChEBI" id="CHEBI:30616"/>
    </ligand>
</feature>
<comment type="subcellular location">
    <subcellularLocation>
        <location evidence="8">Cytoplasm</location>
    </subcellularLocation>
</comment>
<dbReference type="PANTHER" id="PTHR43555:SF1">
    <property type="entry name" value="PHOSPHORIBOSYLFORMYLGLYCINAMIDINE SYNTHASE SUBUNIT PURL"/>
    <property type="match status" value="1"/>
</dbReference>
<feature type="active site" evidence="8">
    <location>
        <position position="47"/>
    </location>
</feature>
<feature type="binding site" evidence="8">
    <location>
        <begin position="92"/>
        <end position="95"/>
    </location>
    <ligand>
        <name>substrate</name>
    </ligand>
</feature>
<feature type="binding site" evidence="8">
    <location>
        <position position="114"/>
    </location>
    <ligand>
        <name>substrate</name>
    </ligand>
</feature>
<keyword evidence="5 8" id="KW-0658">Purine biosynthesis</keyword>
<feature type="domain" description="PurM-like C-terminal" evidence="10">
    <location>
        <begin position="563"/>
        <end position="688"/>
    </location>
</feature>
<evidence type="ECO:0000256" key="8">
    <source>
        <dbReference type="HAMAP-Rule" id="MF_00420"/>
    </source>
</evidence>
<dbReference type="InterPro" id="IPR010918">
    <property type="entry name" value="PurM-like_C_dom"/>
</dbReference>
<dbReference type="SUPFAM" id="SSF55326">
    <property type="entry name" value="PurM N-terminal domain-like"/>
    <property type="match status" value="2"/>
</dbReference>
<name>A0ABV7U611_9RHOB</name>
<feature type="domain" description="Phosphoribosylformylglycinamidine synthase linker" evidence="11">
    <location>
        <begin position="14"/>
        <end position="51"/>
    </location>
</feature>
<feature type="binding site" evidence="8">
    <location>
        <position position="115"/>
    </location>
    <ligand>
        <name>Mg(2+)</name>
        <dbReference type="ChEBI" id="CHEBI:18420"/>
        <label>2</label>
    </ligand>
</feature>
<feature type="binding site" evidence="8">
    <location>
        <begin position="310"/>
        <end position="312"/>
    </location>
    <ligand>
        <name>substrate</name>
    </ligand>
</feature>
<dbReference type="SUPFAM" id="SSF56042">
    <property type="entry name" value="PurM C-terminal domain-like"/>
    <property type="match status" value="2"/>
</dbReference>
<dbReference type="InterPro" id="IPR010074">
    <property type="entry name" value="PRibForGlyAmidine_synth_PurL"/>
</dbReference>
<keyword evidence="3 8" id="KW-0479">Metal-binding</keyword>
<dbReference type="EMBL" id="JBHRXY010000010">
    <property type="protein sequence ID" value="MFC3630386.1"/>
    <property type="molecule type" value="Genomic_DNA"/>
</dbReference>
<proteinExistence type="inferred from homology"/>
<gene>
    <name evidence="8 12" type="primary">purL</name>
    <name evidence="12" type="ORF">ACFOM8_13115</name>
</gene>
<feature type="binding site" evidence="8">
    <location>
        <position position="89"/>
    </location>
    <ligand>
        <name>ATP</name>
        <dbReference type="ChEBI" id="CHEBI:30616"/>
    </ligand>
</feature>
<comment type="similarity">
    <text evidence="8">Belongs to the FGAMS family.</text>
</comment>
<evidence type="ECO:0000256" key="3">
    <source>
        <dbReference type="ARBA" id="ARBA00022723"/>
    </source>
</evidence>
<evidence type="ECO:0000259" key="10">
    <source>
        <dbReference type="Pfam" id="PF02769"/>
    </source>
</evidence>
<comment type="subunit">
    <text evidence="8">Monomer. Part of the FGAM synthase complex composed of 1 PurL, 1 PurQ and 2 PurS subunits.</text>
</comment>
<evidence type="ECO:0000313" key="12">
    <source>
        <dbReference type="EMBL" id="MFC3630386.1"/>
    </source>
</evidence>
<feature type="domain" description="PurM-like N-terminal" evidence="9">
    <location>
        <begin position="434"/>
        <end position="550"/>
    </location>
</feature>
<keyword evidence="4 8" id="KW-0547">Nucleotide-binding</keyword>
<dbReference type="EC" id="6.3.5.3" evidence="8"/>
<dbReference type="Gene3D" id="3.90.650.10">
    <property type="entry name" value="PurM-like C-terminal domain"/>
    <property type="match status" value="2"/>
</dbReference>
<evidence type="ECO:0000256" key="6">
    <source>
        <dbReference type="ARBA" id="ARBA00022840"/>
    </source>
</evidence>
<feature type="binding site" evidence="8">
    <location>
        <position position="91"/>
    </location>
    <ligand>
        <name>Mg(2+)</name>
        <dbReference type="ChEBI" id="CHEBI:18420"/>
        <label>1</label>
    </ligand>
</feature>
<feature type="binding site" evidence="8">
    <location>
        <position position="526"/>
    </location>
    <ligand>
        <name>Mg(2+)</name>
        <dbReference type="ChEBI" id="CHEBI:18420"/>
        <label>1</label>
    </ligand>
</feature>
<dbReference type="HAMAP" id="MF_00420">
    <property type="entry name" value="PurL_2"/>
    <property type="match status" value="1"/>
</dbReference>
<comment type="catalytic activity">
    <reaction evidence="8">
        <text>N(2)-formyl-N(1)-(5-phospho-beta-D-ribosyl)glycinamide + L-glutamine + ATP + H2O = 2-formamido-N(1)-(5-O-phospho-beta-D-ribosyl)acetamidine + L-glutamate + ADP + phosphate + H(+)</text>
        <dbReference type="Rhea" id="RHEA:17129"/>
        <dbReference type="ChEBI" id="CHEBI:15377"/>
        <dbReference type="ChEBI" id="CHEBI:15378"/>
        <dbReference type="ChEBI" id="CHEBI:29985"/>
        <dbReference type="ChEBI" id="CHEBI:30616"/>
        <dbReference type="ChEBI" id="CHEBI:43474"/>
        <dbReference type="ChEBI" id="CHEBI:58359"/>
        <dbReference type="ChEBI" id="CHEBI:147286"/>
        <dbReference type="ChEBI" id="CHEBI:147287"/>
        <dbReference type="ChEBI" id="CHEBI:456216"/>
        <dbReference type="EC" id="6.3.5.3"/>
    </reaction>
</comment>
<dbReference type="Pfam" id="PF00586">
    <property type="entry name" value="AIRS"/>
    <property type="match status" value="2"/>
</dbReference>
<comment type="pathway">
    <text evidence="8">Purine metabolism; IMP biosynthesis via de novo pathway; 5-amino-1-(5-phospho-D-ribosyl)imidazole from N(2)-formyl-N(1)-(5-phospho-D-ribosyl)glycinamide: step 1/2.</text>
</comment>
<evidence type="ECO:0000256" key="1">
    <source>
        <dbReference type="ARBA" id="ARBA00022490"/>
    </source>
</evidence>
<comment type="caution">
    <text evidence="12">The sequence shown here is derived from an EMBL/GenBank/DDBJ whole genome shotgun (WGS) entry which is preliminary data.</text>
</comment>
<dbReference type="Proteomes" id="UP001595539">
    <property type="component" value="Unassembled WGS sequence"/>
</dbReference>
<dbReference type="Gene3D" id="3.30.1330.10">
    <property type="entry name" value="PurM-like, N-terminal domain"/>
    <property type="match status" value="2"/>
</dbReference>
<evidence type="ECO:0000313" key="13">
    <source>
        <dbReference type="Proteomes" id="UP001595539"/>
    </source>
</evidence>
<dbReference type="PIRSF" id="PIRSF001587">
    <property type="entry name" value="FGAM_synthase_II"/>
    <property type="match status" value="1"/>
</dbReference>